<comment type="caution">
    <text evidence="1">The sequence shown here is derived from an EMBL/GenBank/DDBJ whole genome shotgun (WGS) entry which is preliminary data.</text>
</comment>
<dbReference type="EMBL" id="JBHUIV010000014">
    <property type="protein sequence ID" value="MFD2201626.1"/>
    <property type="molecule type" value="Genomic_DNA"/>
</dbReference>
<keyword evidence="1" id="KW-0503">Monooxygenase</keyword>
<dbReference type="Proteomes" id="UP001597414">
    <property type="component" value="Unassembled WGS sequence"/>
</dbReference>
<accession>A0ABW5B8F5</accession>
<keyword evidence="2" id="KW-1185">Reference proteome</keyword>
<protein>
    <submittedName>
        <fullName evidence="1">Spheroidene monooxygenase</fullName>
    </submittedName>
</protein>
<dbReference type="GO" id="GO:0004497">
    <property type="term" value="F:monooxygenase activity"/>
    <property type="evidence" value="ECO:0007669"/>
    <property type="project" value="UniProtKB-KW"/>
</dbReference>
<organism evidence="1 2">
    <name type="scientific">Shivajiella indica</name>
    <dbReference type="NCBI Taxonomy" id="872115"/>
    <lineage>
        <taxon>Bacteria</taxon>
        <taxon>Pseudomonadati</taxon>
        <taxon>Bacteroidota</taxon>
        <taxon>Cytophagia</taxon>
        <taxon>Cytophagales</taxon>
        <taxon>Cyclobacteriaceae</taxon>
        <taxon>Shivajiella</taxon>
    </lineage>
</organism>
<dbReference type="InterPro" id="IPR049574">
    <property type="entry name" value="CrtA-like"/>
</dbReference>
<sequence length="249" mass="28796">MNDNQCVTISFFKFEGIINKIWGFAQLVISRLMLSRNEQVEFFKPLGSGSGLGYKAWPRFGLIGLLVVWKNKEDALAFTESSYFQSLLLKSEEQFTVFMKPVSSRGTWSGFGNWKISENDSSSEVICAITRATIKRKFLFDFWRMVPDISKNQYNFPGLIFSQGVGEVPLLEQATFTIWENKQSMESFAYRSFHGKAIEKVRRENGFKEQMFTRFQPVMVFGTWDGKHILEKYGIPSYSMERVEVPVLI</sequence>
<proteinExistence type="predicted"/>
<reference evidence="2" key="1">
    <citation type="journal article" date="2019" name="Int. J. Syst. Evol. Microbiol.">
        <title>The Global Catalogue of Microorganisms (GCM) 10K type strain sequencing project: providing services to taxonomists for standard genome sequencing and annotation.</title>
        <authorList>
            <consortium name="The Broad Institute Genomics Platform"/>
            <consortium name="The Broad Institute Genome Sequencing Center for Infectious Disease"/>
            <person name="Wu L."/>
            <person name="Ma J."/>
        </authorList>
    </citation>
    <scope>NUCLEOTIDE SEQUENCE [LARGE SCALE GENOMIC DNA]</scope>
    <source>
        <strain evidence="2">KCTC 19812</strain>
    </source>
</reference>
<dbReference type="CDD" id="cd21650">
    <property type="entry name" value="CrtA-like"/>
    <property type="match status" value="1"/>
</dbReference>
<evidence type="ECO:0000313" key="1">
    <source>
        <dbReference type="EMBL" id="MFD2201626.1"/>
    </source>
</evidence>
<name>A0ABW5B8F5_9BACT</name>
<keyword evidence="1" id="KW-0560">Oxidoreductase</keyword>
<gene>
    <name evidence="1" type="ORF">ACFSKV_08610</name>
</gene>
<evidence type="ECO:0000313" key="2">
    <source>
        <dbReference type="Proteomes" id="UP001597414"/>
    </source>
</evidence>
<dbReference type="RefSeq" id="WP_380801553.1">
    <property type="nucleotide sequence ID" value="NZ_JBHUIV010000014.1"/>
</dbReference>